<gene>
    <name evidence="1" type="ORF">HZY94_06635</name>
</gene>
<dbReference type="InterPro" id="IPR021146">
    <property type="entry name" value="Phage_gp6-like_head-tail"/>
</dbReference>
<dbReference type="EMBL" id="JACBXX010000138">
    <property type="protein sequence ID" value="NYS96851.1"/>
    <property type="molecule type" value="Genomic_DNA"/>
</dbReference>
<reference evidence="1 2" key="1">
    <citation type="submission" date="2020-07" db="EMBL/GenBank/DDBJ databases">
        <title>MOT database genomes.</title>
        <authorList>
            <person name="Joseph S."/>
            <person name="Aduse-Opoku J."/>
            <person name="Hashim A."/>
            <person name="Wade W."/>
            <person name="Curtis M."/>
        </authorList>
    </citation>
    <scope>NUCLEOTIDE SEQUENCE [LARGE SCALE GENOMIC DNA]</scope>
    <source>
        <strain evidence="1 2">STR</strain>
    </source>
</reference>
<dbReference type="Pfam" id="PF05135">
    <property type="entry name" value="Phage_connect_1"/>
    <property type="match status" value="1"/>
</dbReference>
<dbReference type="Proteomes" id="UP000589521">
    <property type="component" value="Unassembled WGS sequence"/>
</dbReference>
<comment type="caution">
    <text evidence="1">The sequence shown here is derived from an EMBL/GenBank/DDBJ whole genome shotgun (WGS) entry which is preliminary data.</text>
</comment>
<organism evidence="1 2">
    <name type="scientific">Streptococcus danieliae</name>
    <dbReference type="NCBI Taxonomy" id="747656"/>
    <lineage>
        <taxon>Bacteria</taxon>
        <taxon>Bacillati</taxon>
        <taxon>Bacillota</taxon>
        <taxon>Bacilli</taxon>
        <taxon>Lactobacillales</taxon>
        <taxon>Streptococcaceae</taxon>
        <taxon>Streptococcus</taxon>
    </lineage>
</organism>
<evidence type="ECO:0000313" key="1">
    <source>
        <dbReference type="EMBL" id="NYS96851.1"/>
    </source>
</evidence>
<protein>
    <submittedName>
        <fullName evidence="1">Phage head-tail connector protein</fullName>
    </submittedName>
</protein>
<proteinExistence type="predicted"/>
<sequence>MTILDEVKLLKGIPKEDTIQDDLLNLIIEDSKERILAFVNLHSSVQKTELPESVNYIIRDVSVKRYNKLNSEGATADSEEGRSFSWEPNYLSEYEEILANLVMNKRPKGIARFI</sequence>
<name>A0A7Z0M704_9STRE</name>
<dbReference type="AlphaFoldDB" id="A0A7Z0M704"/>
<evidence type="ECO:0000313" key="2">
    <source>
        <dbReference type="Proteomes" id="UP000589521"/>
    </source>
</evidence>
<accession>A0A7Z0M704</accession>
<dbReference type="RefSeq" id="WP_179925537.1">
    <property type="nucleotide sequence ID" value="NZ_JACBXX010000138.1"/>
</dbReference>